<dbReference type="InterPro" id="IPR010093">
    <property type="entry name" value="SinI_DNA-bd"/>
</dbReference>
<dbReference type="EMBL" id="CP015622">
    <property type="protein sequence ID" value="ANE03450.1"/>
    <property type="molecule type" value="Genomic_DNA"/>
</dbReference>
<feature type="domain" description="Helix-turn-helix" evidence="1">
    <location>
        <begin position="14"/>
        <end position="59"/>
    </location>
</feature>
<sequence>MSKTAPISRHARMITIQQAAAEWQLGERTLRRHIAEGRLTAYRAGRVIRLKPEDVDALFTPTNKWDGGVA</sequence>
<dbReference type="RefSeq" id="WP_066564953.1">
    <property type="nucleotide sequence ID" value="NZ_CP015622.1"/>
</dbReference>
<organism evidence="2 3">
    <name type="scientific">Corynebacterium crudilactis</name>
    <dbReference type="NCBI Taxonomy" id="1652495"/>
    <lineage>
        <taxon>Bacteria</taxon>
        <taxon>Bacillati</taxon>
        <taxon>Actinomycetota</taxon>
        <taxon>Actinomycetes</taxon>
        <taxon>Mycobacteriales</taxon>
        <taxon>Corynebacteriaceae</taxon>
        <taxon>Corynebacterium</taxon>
    </lineage>
</organism>
<evidence type="ECO:0000313" key="2">
    <source>
        <dbReference type="EMBL" id="ANE03450.1"/>
    </source>
</evidence>
<dbReference type="InterPro" id="IPR009061">
    <property type="entry name" value="DNA-bd_dom_put_sf"/>
</dbReference>
<dbReference type="OrthoDB" id="4870800at2"/>
<evidence type="ECO:0000313" key="3">
    <source>
        <dbReference type="Proteomes" id="UP000076929"/>
    </source>
</evidence>
<accession>A0A172QS20</accession>
<dbReference type="GO" id="GO:0003677">
    <property type="term" value="F:DNA binding"/>
    <property type="evidence" value="ECO:0007669"/>
    <property type="project" value="InterPro"/>
</dbReference>
<gene>
    <name evidence="2" type="ORF">ccrud_03930</name>
</gene>
<reference evidence="2 3" key="1">
    <citation type="submission" date="2016-05" db="EMBL/GenBank/DDBJ databases">
        <title>Complete genome sequence of Corynebacterium crudilactis, a new Corynebacterium species isolated from raw cow's milk.</title>
        <authorList>
            <person name="Christian R."/>
            <person name="Zimmermann J."/>
            <person name="Lipski A."/>
            <person name="Kalinowski J."/>
        </authorList>
    </citation>
    <scope>NUCLEOTIDE SEQUENCE [LARGE SCALE GENOMIC DNA]</scope>
    <source>
        <strain evidence="2 3">JZ16</strain>
    </source>
</reference>
<dbReference type="Proteomes" id="UP000076929">
    <property type="component" value="Chromosome"/>
</dbReference>
<dbReference type="Pfam" id="PF12728">
    <property type="entry name" value="HTH_17"/>
    <property type="match status" value="1"/>
</dbReference>
<dbReference type="AlphaFoldDB" id="A0A172QS20"/>
<dbReference type="InterPro" id="IPR041657">
    <property type="entry name" value="HTH_17"/>
</dbReference>
<dbReference type="KEGG" id="ccjz:ccrud_03930"/>
<keyword evidence="3" id="KW-1185">Reference proteome</keyword>
<dbReference type="SUPFAM" id="SSF46955">
    <property type="entry name" value="Putative DNA-binding domain"/>
    <property type="match status" value="1"/>
</dbReference>
<dbReference type="STRING" id="1652495.ccrud_03930"/>
<dbReference type="NCBIfam" id="TIGR01764">
    <property type="entry name" value="excise"/>
    <property type="match status" value="1"/>
</dbReference>
<name>A0A172QS20_9CORY</name>
<evidence type="ECO:0000259" key="1">
    <source>
        <dbReference type="Pfam" id="PF12728"/>
    </source>
</evidence>
<protein>
    <recommendedName>
        <fullName evidence="1">Helix-turn-helix domain-containing protein</fullName>
    </recommendedName>
</protein>
<proteinExistence type="predicted"/>